<sequence length="1041" mass="111935">MAPPGRRRTVSSFALLPLLFLFFTSTASAASAVLGIDLGTEYIKAALVKPGIPLEIVLTKDSKRKEAAAVAFKPVSKAPPAAGSFPERLYGGDALALTARFPGDVYPNLKPLLGLPAEGSQTVEEYARRYPALRLEAATDRGTVGFKSGSFSSEDAPFSVEELLAMELKNIRQNAETMAGKGSRIDTAVFTIPTFYTAQERRAVELAAELAGLEVLSLISDGLAVGLNFATTRTFPSISEGGKPETHMILDMGAGSTTATVINFQGRTVKDVGRFNKTIQEVQVLGTGWDKSLGGDALNTLIMDDMISKFVASSGAKSASVSAEAVKSYGRAAAKLWKEAERLRQVLSANTAASASFEGLYEDVDFKYKLTRDEFEELAGGFTDRIADPVKQAVEAAKISFSELDSIILHGGATRSPFVSKALGPMVYGDRLRSSVNADEAAVFGAAFKGAGLSPSFRVKEIKDYDVASYPAGIRWMVDGKPKSQKLFTPTSHLGAIKHVPFKNQEDFKFTLFQQVPPHDPVGDVTFEQSVVNVQTKNLTASVKELVEKFGCAAEAIDTKFSVRLDPVNGLPQVVGGTVSCEVLDDKKGTIADGVKDFFGFGKKDKGDQEVLEDGESASLVEESPTSSVSNDKASSTSSSKGAEKSGEAKKKTEIIKINFTSSPAGFEAPTPEELARMKKRLADFDKSDKNRRAREGDLNALEAFTYRARDLLSDEGILAASTSEQRSAIESLLSTTSEWLYSEGVSAPSETLKEKLNDLKALVEPMTKRKFEAAQRPEALRLLQEALNNTSNFMKMMKEQIEESEVASSKAEASRSAEAASSAASPSFSDSADADAEADPLADMDSDEPVTATTASSSKSPLQTLLSPYTPDELSSISSIYETAESWLKEKLPLQESKEAYEDAAFEVKDLSKYADQLNDALRDMMNKKIRQMQYQQPPKAKKSSKTSKTKKAKATKAASDSEKGSEEELFEDADKGAGKKSDDGEREGFEQVTVTLGEEEATATPASAKKGKAKAKGRGKSDKAAKGKGKKGKKDKDEL</sequence>
<gene>
    <name evidence="1" type="ORF">LTS18_011895</name>
</gene>
<dbReference type="EMBL" id="JAWDJW010006337">
    <property type="protein sequence ID" value="KAK3065372.1"/>
    <property type="molecule type" value="Genomic_DNA"/>
</dbReference>
<keyword evidence="2" id="KW-1185">Reference proteome</keyword>
<evidence type="ECO:0000313" key="1">
    <source>
        <dbReference type="EMBL" id="KAK3065372.1"/>
    </source>
</evidence>
<accession>A0ACC3DDF0</accession>
<evidence type="ECO:0000313" key="2">
    <source>
        <dbReference type="Proteomes" id="UP001186974"/>
    </source>
</evidence>
<organism evidence="1 2">
    <name type="scientific">Coniosporium uncinatum</name>
    <dbReference type="NCBI Taxonomy" id="93489"/>
    <lineage>
        <taxon>Eukaryota</taxon>
        <taxon>Fungi</taxon>
        <taxon>Dikarya</taxon>
        <taxon>Ascomycota</taxon>
        <taxon>Pezizomycotina</taxon>
        <taxon>Dothideomycetes</taxon>
        <taxon>Dothideomycetes incertae sedis</taxon>
        <taxon>Coniosporium</taxon>
    </lineage>
</organism>
<proteinExistence type="predicted"/>
<reference evidence="1" key="1">
    <citation type="submission" date="2024-09" db="EMBL/GenBank/DDBJ databases">
        <title>Black Yeasts Isolated from many extreme environments.</title>
        <authorList>
            <person name="Coleine C."/>
            <person name="Stajich J.E."/>
            <person name="Selbmann L."/>
        </authorList>
    </citation>
    <scope>NUCLEOTIDE SEQUENCE</scope>
    <source>
        <strain evidence="1">CCFEE 5737</strain>
    </source>
</reference>
<protein>
    <submittedName>
        <fullName evidence="1">Uncharacterized protein</fullName>
    </submittedName>
</protein>
<comment type="caution">
    <text evidence="1">The sequence shown here is derived from an EMBL/GenBank/DDBJ whole genome shotgun (WGS) entry which is preliminary data.</text>
</comment>
<name>A0ACC3DDF0_9PEZI</name>
<dbReference type="Proteomes" id="UP001186974">
    <property type="component" value="Unassembled WGS sequence"/>
</dbReference>